<dbReference type="InterPro" id="IPR007168">
    <property type="entry name" value="Phageshock_PspC_N"/>
</dbReference>
<dbReference type="Proteomes" id="UP000575241">
    <property type="component" value="Unassembled WGS sequence"/>
</dbReference>
<protein>
    <submittedName>
        <fullName evidence="3">Phage shock protein C</fullName>
    </submittedName>
</protein>
<dbReference type="EMBL" id="JACHLN010000002">
    <property type="protein sequence ID" value="MBB4839404.1"/>
    <property type="molecule type" value="Genomic_DNA"/>
</dbReference>
<dbReference type="InterPro" id="IPR014320">
    <property type="entry name" value="Phageshock_PspC"/>
</dbReference>
<dbReference type="NCBIfam" id="TIGR02978">
    <property type="entry name" value="phageshock_pspC"/>
    <property type="match status" value="1"/>
</dbReference>
<keyword evidence="1" id="KW-0812">Transmembrane</keyword>
<evidence type="ECO:0000313" key="4">
    <source>
        <dbReference type="Proteomes" id="UP000575241"/>
    </source>
</evidence>
<keyword evidence="1" id="KW-1133">Transmembrane helix</keyword>
<evidence type="ECO:0000259" key="2">
    <source>
        <dbReference type="Pfam" id="PF04024"/>
    </source>
</evidence>
<keyword evidence="4" id="KW-1185">Reference proteome</keyword>
<evidence type="ECO:0000256" key="1">
    <source>
        <dbReference type="SAM" id="Phobius"/>
    </source>
</evidence>
<feature type="domain" description="Phage shock protein PspC N-terminal" evidence="2">
    <location>
        <begin position="6"/>
        <end position="62"/>
    </location>
</feature>
<organism evidence="3 4">
    <name type="scientific">Sphingomonas kyeonggiensis</name>
    <dbReference type="NCBI Taxonomy" id="1268553"/>
    <lineage>
        <taxon>Bacteria</taxon>
        <taxon>Pseudomonadati</taxon>
        <taxon>Pseudomonadota</taxon>
        <taxon>Alphaproteobacteria</taxon>
        <taxon>Sphingomonadales</taxon>
        <taxon>Sphingomonadaceae</taxon>
        <taxon>Sphingomonas</taxon>
    </lineage>
</organism>
<comment type="caution">
    <text evidence="3">The sequence shown here is derived from an EMBL/GenBank/DDBJ whole genome shotgun (WGS) entry which is preliminary data.</text>
</comment>
<keyword evidence="1" id="KW-0472">Membrane</keyword>
<accession>A0A7W7NT58</accession>
<evidence type="ECO:0000313" key="3">
    <source>
        <dbReference type="EMBL" id="MBB4839404.1"/>
    </source>
</evidence>
<name>A0A7W7NT58_9SPHN</name>
<sequence>MSSRTKFYLDKANGKWLGVCSGLADYTGIDVIWLRLGMVLVTFSTFPMGLIAYMLIAWLAPAKPYGLYQGPEEAKFWQGVRSNPTRSTAEVRSKFRDIDRRLADIEMYYTSRNTRLADEIDSLR</sequence>
<dbReference type="AlphaFoldDB" id="A0A7W7NT58"/>
<proteinExistence type="predicted"/>
<reference evidence="3 4" key="1">
    <citation type="submission" date="2020-08" db="EMBL/GenBank/DDBJ databases">
        <title>Functional genomics of gut bacteria from endangered species of beetles.</title>
        <authorList>
            <person name="Carlos-Shanley C."/>
        </authorList>
    </citation>
    <scope>NUCLEOTIDE SEQUENCE [LARGE SCALE GENOMIC DNA]</scope>
    <source>
        <strain evidence="3 4">S00224</strain>
    </source>
</reference>
<feature type="transmembrane region" description="Helical" evidence="1">
    <location>
        <begin position="32"/>
        <end position="60"/>
    </location>
</feature>
<dbReference type="Pfam" id="PF04024">
    <property type="entry name" value="PspC"/>
    <property type="match status" value="1"/>
</dbReference>
<gene>
    <name evidence="3" type="ORF">HNP52_002473</name>
</gene>